<keyword evidence="11" id="KW-0511">Multifunctional enzyme</keyword>
<dbReference type="GO" id="GO:0008270">
    <property type="term" value="F:zinc ion binding"/>
    <property type="evidence" value="ECO:0007669"/>
    <property type="project" value="UniProtKB-KW"/>
</dbReference>
<dbReference type="PANTHER" id="PTHR42697">
    <property type="entry name" value="ENDONUCLEASE 8"/>
    <property type="match status" value="1"/>
</dbReference>
<comment type="similarity">
    <text evidence="1">Belongs to the FPG family.</text>
</comment>
<comment type="caution">
    <text evidence="16">The sequence shown here is derived from an EMBL/GenBank/DDBJ whole genome shotgun (WGS) entry which is preliminary data.</text>
</comment>
<feature type="domain" description="FPG-type" evidence="14">
    <location>
        <begin position="238"/>
        <end position="272"/>
    </location>
</feature>
<dbReference type="SUPFAM" id="SSF81624">
    <property type="entry name" value="N-terminal domain of MutM-like DNA repair proteins"/>
    <property type="match status" value="1"/>
</dbReference>
<keyword evidence="4" id="KW-0227">DNA damage</keyword>
<evidence type="ECO:0000313" key="16">
    <source>
        <dbReference type="EMBL" id="KHT54190.1"/>
    </source>
</evidence>
<name>A0A0B3Z748_9ALTE</name>
<dbReference type="SUPFAM" id="SSF57716">
    <property type="entry name" value="Glucocorticoid receptor-like (DNA-binding domain)"/>
    <property type="match status" value="1"/>
</dbReference>
<dbReference type="EMBL" id="JWLW01000012">
    <property type="protein sequence ID" value="KHT54190.1"/>
    <property type="molecule type" value="Genomic_DNA"/>
</dbReference>
<dbReference type="SUPFAM" id="SSF46946">
    <property type="entry name" value="S13-like H2TH domain"/>
    <property type="match status" value="1"/>
</dbReference>
<keyword evidence="5 13" id="KW-0863">Zinc-finger</keyword>
<feature type="domain" description="Formamidopyrimidine-DNA glycosylase catalytic" evidence="15">
    <location>
        <begin position="2"/>
        <end position="93"/>
    </location>
</feature>
<dbReference type="PROSITE" id="PS51066">
    <property type="entry name" value="ZF_FPG_2"/>
    <property type="match status" value="1"/>
</dbReference>
<dbReference type="InterPro" id="IPR010979">
    <property type="entry name" value="Ribosomal_uS13-like_H2TH"/>
</dbReference>
<keyword evidence="7" id="KW-0862">Zinc</keyword>
<dbReference type="InterPro" id="IPR012319">
    <property type="entry name" value="FPG_cat"/>
</dbReference>
<evidence type="ECO:0000256" key="11">
    <source>
        <dbReference type="ARBA" id="ARBA00023268"/>
    </source>
</evidence>
<keyword evidence="9" id="KW-0234">DNA repair</keyword>
<evidence type="ECO:0000313" key="17">
    <source>
        <dbReference type="Proteomes" id="UP000031197"/>
    </source>
</evidence>
<protein>
    <recommendedName>
        <fullName evidence="2">DNA-(apurinic or apyrimidinic site) lyase</fullName>
        <ecNumber evidence="2">4.2.99.18</ecNumber>
    </recommendedName>
</protein>
<accession>A0A0B3Z748</accession>
<dbReference type="InterPro" id="IPR015886">
    <property type="entry name" value="H2TH_FPG"/>
</dbReference>
<evidence type="ECO:0000256" key="4">
    <source>
        <dbReference type="ARBA" id="ARBA00022763"/>
    </source>
</evidence>
<dbReference type="InterPro" id="IPR044091">
    <property type="entry name" value="EcNei-like_N"/>
</dbReference>
<dbReference type="RefSeq" id="WP_039218478.1">
    <property type="nucleotide sequence ID" value="NZ_JWLW01000012.1"/>
</dbReference>
<dbReference type="PROSITE" id="PS51068">
    <property type="entry name" value="FPG_CAT"/>
    <property type="match status" value="1"/>
</dbReference>
<dbReference type="SMART" id="SM00898">
    <property type="entry name" value="Fapy_DNA_glyco"/>
    <property type="match status" value="1"/>
</dbReference>
<proteinExistence type="inferred from homology"/>
<keyword evidence="17" id="KW-1185">Reference proteome</keyword>
<evidence type="ECO:0000256" key="3">
    <source>
        <dbReference type="ARBA" id="ARBA00022723"/>
    </source>
</evidence>
<gene>
    <name evidence="16" type="ORF">RJ41_06560</name>
</gene>
<organism evidence="16 17">
    <name type="scientific">Alteromonas marina</name>
    <dbReference type="NCBI Taxonomy" id="203795"/>
    <lineage>
        <taxon>Bacteria</taxon>
        <taxon>Pseudomonadati</taxon>
        <taxon>Pseudomonadota</taxon>
        <taxon>Gammaproteobacteria</taxon>
        <taxon>Alteromonadales</taxon>
        <taxon>Alteromonadaceae</taxon>
        <taxon>Alteromonas/Salinimonas group</taxon>
        <taxon>Alteromonas</taxon>
    </lineage>
</organism>
<dbReference type="OrthoDB" id="5657047at2"/>
<dbReference type="AlphaFoldDB" id="A0A0B3Z748"/>
<dbReference type="Pfam" id="PF06831">
    <property type="entry name" value="H2TH"/>
    <property type="match status" value="1"/>
</dbReference>
<dbReference type="Gene3D" id="3.20.190.10">
    <property type="entry name" value="MutM-like, N-terminal"/>
    <property type="match status" value="1"/>
</dbReference>
<evidence type="ECO:0000256" key="9">
    <source>
        <dbReference type="ARBA" id="ARBA00023204"/>
    </source>
</evidence>
<dbReference type="InterPro" id="IPR000214">
    <property type="entry name" value="Znf_DNA_glyclase/AP_lyase"/>
</dbReference>
<dbReference type="GO" id="GO:0003684">
    <property type="term" value="F:damaged DNA binding"/>
    <property type="evidence" value="ECO:0007669"/>
    <property type="project" value="InterPro"/>
</dbReference>
<evidence type="ECO:0000256" key="13">
    <source>
        <dbReference type="PROSITE-ProRule" id="PRU00391"/>
    </source>
</evidence>
<dbReference type="Pfam" id="PF01149">
    <property type="entry name" value="Fapy_DNA_glyco"/>
    <property type="match status" value="1"/>
</dbReference>
<keyword evidence="12" id="KW-0326">Glycosidase</keyword>
<keyword evidence="3" id="KW-0479">Metal-binding</keyword>
<reference evidence="16 17" key="1">
    <citation type="submission" date="2014-12" db="EMBL/GenBank/DDBJ databases">
        <title>Genome sequencing of Alteromonas marina AD001.</title>
        <authorList>
            <person name="Adrian T.G.S."/>
            <person name="Chan K.G."/>
        </authorList>
    </citation>
    <scope>NUCLEOTIDE SEQUENCE [LARGE SCALE GENOMIC DNA]</scope>
    <source>
        <strain evidence="16 17">AD001</strain>
    </source>
</reference>
<dbReference type="SMART" id="SM01232">
    <property type="entry name" value="H2TH"/>
    <property type="match status" value="1"/>
</dbReference>
<dbReference type="CDD" id="cd08965">
    <property type="entry name" value="EcNei-like_N"/>
    <property type="match status" value="1"/>
</dbReference>
<dbReference type="Gene3D" id="1.10.8.50">
    <property type="match status" value="1"/>
</dbReference>
<dbReference type="GO" id="GO:0006284">
    <property type="term" value="P:base-excision repair"/>
    <property type="evidence" value="ECO:0007669"/>
    <property type="project" value="InterPro"/>
</dbReference>
<evidence type="ECO:0000259" key="15">
    <source>
        <dbReference type="PROSITE" id="PS51068"/>
    </source>
</evidence>
<evidence type="ECO:0000259" key="14">
    <source>
        <dbReference type="PROSITE" id="PS51066"/>
    </source>
</evidence>
<dbReference type="NCBIfam" id="NF007763">
    <property type="entry name" value="PRK10445.1"/>
    <property type="match status" value="1"/>
</dbReference>
<dbReference type="GO" id="GO:0140078">
    <property type="term" value="F:class I DNA-(apurinic or apyrimidinic site) endonuclease activity"/>
    <property type="evidence" value="ECO:0007669"/>
    <property type="project" value="UniProtKB-EC"/>
</dbReference>
<keyword evidence="10" id="KW-0456">Lyase</keyword>
<sequence>MPEGPEIRRAADKVEAVIKDIPLEKVEFGLAQLKPYVKQLEGEVVLRMETRGKALITHFSNGLSMYSHNQLYGVWHTCKRNEMPDTTRQLRVGLHIETHSAILYSASDISIWPTQTIHEHPFLQRVGPDVLNDSVTEELVLERLRSKAFYNRALSGLYLDQRFMAGLGNYLRSEILFTAGVHPSLKPSQLDDEQLRSLAHDTLAICKRSYETGGYTVYTELRQVLEAKGVNFEGTRFMVFDREEQPCRVCATPIKRQTYNGRRLYWCGQCQAK</sequence>
<dbReference type="InterPro" id="IPR035937">
    <property type="entry name" value="FPG_N"/>
</dbReference>
<dbReference type="Proteomes" id="UP000031197">
    <property type="component" value="Unassembled WGS sequence"/>
</dbReference>
<keyword evidence="8" id="KW-0238">DNA-binding</keyword>
<evidence type="ECO:0000256" key="12">
    <source>
        <dbReference type="ARBA" id="ARBA00023295"/>
    </source>
</evidence>
<dbReference type="PANTHER" id="PTHR42697:SF1">
    <property type="entry name" value="ENDONUCLEASE 8"/>
    <property type="match status" value="1"/>
</dbReference>
<dbReference type="EC" id="4.2.99.18" evidence="2"/>
<evidence type="ECO:0000256" key="10">
    <source>
        <dbReference type="ARBA" id="ARBA00023239"/>
    </source>
</evidence>
<dbReference type="GO" id="GO:0000703">
    <property type="term" value="F:oxidized pyrimidine nucleobase lesion DNA N-glycosylase activity"/>
    <property type="evidence" value="ECO:0007669"/>
    <property type="project" value="InterPro"/>
</dbReference>
<evidence type="ECO:0000256" key="5">
    <source>
        <dbReference type="ARBA" id="ARBA00022771"/>
    </source>
</evidence>
<keyword evidence="6" id="KW-0378">Hydrolase</keyword>
<evidence type="ECO:0000256" key="1">
    <source>
        <dbReference type="ARBA" id="ARBA00009409"/>
    </source>
</evidence>
<evidence type="ECO:0000256" key="6">
    <source>
        <dbReference type="ARBA" id="ARBA00022801"/>
    </source>
</evidence>
<evidence type="ECO:0000256" key="2">
    <source>
        <dbReference type="ARBA" id="ARBA00012720"/>
    </source>
</evidence>
<evidence type="ECO:0000256" key="8">
    <source>
        <dbReference type="ARBA" id="ARBA00023125"/>
    </source>
</evidence>
<evidence type="ECO:0000256" key="7">
    <source>
        <dbReference type="ARBA" id="ARBA00022833"/>
    </source>
</evidence>